<dbReference type="InterPro" id="IPR000700">
    <property type="entry name" value="PAS-assoc_C"/>
</dbReference>
<dbReference type="SUPFAM" id="SSF55785">
    <property type="entry name" value="PYP-like sensor domain (PAS domain)"/>
    <property type="match status" value="2"/>
</dbReference>
<keyword evidence="12" id="KW-1185">Reference proteome</keyword>
<dbReference type="Proteomes" id="UP001324993">
    <property type="component" value="Chromosome"/>
</dbReference>
<dbReference type="PRINTS" id="PR00344">
    <property type="entry name" value="BCTRLSENSOR"/>
</dbReference>
<proteinExistence type="predicted"/>
<sequence length="1025" mass="115420">MPQSIPVKITSLFLLFFAIATAFATSPTQRILYLSSYHSEFTSAPGHFQAVTQLLNQANRELDVVYMDTKRRPMAERFPITYEHIRDKVESDGNYDLILSSDDNALKFLLKYKDELLGTTPVIFFGINDHQFAQLAVERADFSGILEQNSLYANAALAFDLFPDLDTLHVITDPTPSGQAQLKSLLYDLSPEIRARLQVEDLSHLSYNELAQQLKSYAKNDALLLLSAYMDKEGTQKSFLDLTLWLKQHTQRPIFYPYSHGIGLGFLGGKVVSHYQMAQLATKLAEDYLNGQPLPENTLIENYGNIYYFDYKELQRHQIRLSQLPQGAVILDKPLSTYAKYKTYFITAFIIAVLIAGCGIVIGFLYYKQRKLLIHLKESESQTAGLFKNSATPILLIAPKNGQILDANPAALAYYGYPQSELTQLNLSQIDGGAFAATEDVLGQITTGERKSYQFKHRLRNGAQRTVEVLFICIQQDEEPVLFSIVQDNTERRQMEEVLAAEQTRLSNILSGTHVGTWEWNVKTGALKLNEYWAEMTGHSLEELAPITVHTWIGLCHPDDFKIATKRINEHFEGKTDYYTCELRMKHKDGSWIWIMDRGKLATRTQDGRPEWMYGTHQDITEIKKHEAALIEAKEAAEAASQAKNVFLATMSHELRTPLNPILGFADLLLNTTNLPDEQRGWLKIIKSRSTDLLQLIEDILNISRIEAGRLTIETMPSLLQDILDDICSIFDQPCKDKGLILKFKISPELHTPCCIDPTRTRQILLNLVGNAIKFSKSGEIQVIAEIESVNESDPTDAPSLHLTVRDQGPGIPVKQHEIIFQEFQQLDGSHSRAYEGVGLGLAICKRLTELMNGKIWINPSYSQGAEFHVQLPMPLQQTLQNQLPAAETDDSQKITNISEDSGMSSSLGKEILLVEDEPSNAELMKTYLKQRHFHVTHAKNGQEAVDLCDSQDFSIILMDLKMPGMSGFEATRILRQRGNTTPIIAITALAFKEDQLDLIQAGMNGGLQKPIKARALWSIMDKAS</sequence>
<dbReference type="CDD" id="cd00082">
    <property type="entry name" value="HisKA"/>
    <property type="match status" value="1"/>
</dbReference>
<gene>
    <name evidence="11" type="ORF">SH580_11020</name>
</gene>
<dbReference type="CDD" id="cd16922">
    <property type="entry name" value="HATPase_EvgS-ArcB-TorS-like"/>
    <property type="match status" value="1"/>
</dbReference>
<feature type="domain" description="Response regulatory" evidence="8">
    <location>
        <begin position="911"/>
        <end position="1025"/>
    </location>
</feature>
<dbReference type="PANTHER" id="PTHR45339">
    <property type="entry name" value="HYBRID SIGNAL TRANSDUCTION HISTIDINE KINASE J"/>
    <property type="match status" value="1"/>
</dbReference>
<dbReference type="SMART" id="SM00387">
    <property type="entry name" value="HATPase_c"/>
    <property type="match status" value="1"/>
</dbReference>
<keyword evidence="11" id="KW-0067">ATP-binding</keyword>
<feature type="domain" description="PAS" evidence="9">
    <location>
        <begin position="379"/>
        <end position="422"/>
    </location>
</feature>
<dbReference type="InterPro" id="IPR011006">
    <property type="entry name" value="CheY-like_superfamily"/>
</dbReference>
<evidence type="ECO:0000259" key="8">
    <source>
        <dbReference type="PROSITE" id="PS50110"/>
    </source>
</evidence>
<dbReference type="InterPro" id="IPR001789">
    <property type="entry name" value="Sig_transdc_resp-reg_receiver"/>
</dbReference>
<dbReference type="InterPro" id="IPR000014">
    <property type="entry name" value="PAS"/>
</dbReference>
<dbReference type="EC" id="2.7.13.3" evidence="2"/>
<keyword evidence="6" id="KW-0472">Membrane</keyword>
<dbReference type="InterPro" id="IPR035965">
    <property type="entry name" value="PAS-like_dom_sf"/>
</dbReference>
<evidence type="ECO:0000259" key="9">
    <source>
        <dbReference type="PROSITE" id="PS50112"/>
    </source>
</evidence>
<dbReference type="InterPro" id="IPR001610">
    <property type="entry name" value="PAC"/>
</dbReference>
<keyword evidence="6" id="KW-0812">Transmembrane</keyword>
<keyword evidence="11" id="KW-0547">Nucleotide-binding</keyword>
<evidence type="ECO:0000313" key="12">
    <source>
        <dbReference type="Proteomes" id="UP001324993"/>
    </source>
</evidence>
<organism evidence="11 12">
    <name type="scientific">Coraliomargarita algicola</name>
    <dbReference type="NCBI Taxonomy" id="3092156"/>
    <lineage>
        <taxon>Bacteria</taxon>
        <taxon>Pseudomonadati</taxon>
        <taxon>Verrucomicrobiota</taxon>
        <taxon>Opitutia</taxon>
        <taxon>Puniceicoccales</taxon>
        <taxon>Coraliomargaritaceae</taxon>
        <taxon>Coraliomargarita</taxon>
    </lineage>
</organism>
<dbReference type="InterPro" id="IPR004358">
    <property type="entry name" value="Sig_transdc_His_kin-like_C"/>
</dbReference>
<name>A0ABZ0RFV6_9BACT</name>
<dbReference type="SMART" id="SM00086">
    <property type="entry name" value="PAC"/>
    <property type="match status" value="2"/>
</dbReference>
<dbReference type="SMART" id="SM00448">
    <property type="entry name" value="REC"/>
    <property type="match status" value="1"/>
</dbReference>
<dbReference type="Pfam" id="PF08447">
    <property type="entry name" value="PAS_3"/>
    <property type="match status" value="1"/>
</dbReference>
<dbReference type="InterPro" id="IPR005467">
    <property type="entry name" value="His_kinase_dom"/>
</dbReference>
<dbReference type="Gene3D" id="3.30.450.20">
    <property type="entry name" value="PAS domain"/>
    <property type="match status" value="2"/>
</dbReference>
<dbReference type="InterPro" id="IPR013655">
    <property type="entry name" value="PAS_fold_3"/>
</dbReference>
<evidence type="ECO:0000256" key="2">
    <source>
        <dbReference type="ARBA" id="ARBA00012438"/>
    </source>
</evidence>
<dbReference type="PROSITE" id="PS50109">
    <property type="entry name" value="HIS_KIN"/>
    <property type="match status" value="1"/>
</dbReference>
<evidence type="ECO:0000259" key="10">
    <source>
        <dbReference type="PROSITE" id="PS50113"/>
    </source>
</evidence>
<evidence type="ECO:0000256" key="4">
    <source>
        <dbReference type="ARBA" id="ARBA00023012"/>
    </source>
</evidence>
<keyword evidence="4" id="KW-0902">Two-component regulatory system</keyword>
<dbReference type="SMART" id="SM00091">
    <property type="entry name" value="PAS"/>
    <property type="match status" value="2"/>
</dbReference>
<protein>
    <recommendedName>
        <fullName evidence="2">histidine kinase</fullName>
        <ecNumber evidence="2">2.7.13.3</ecNumber>
    </recommendedName>
</protein>
<evidence type="ECO:0000256" key="6">
    <source>
        <dbReference type="SAM" id="Phobius"/>
    </source>
</evidence>
<dbReference type="InterPro" id="IPR003661">
    <property type="entry name" value="HisK_dim/P_dom"/>
</dbReference>
<dbReference type="PANTHER" id="PTHR45339:SF1">
    <property type="entry name" value="HYBRID SIGNAL TRANSDUCTION HISTIDINE KINASE J"/>
    <property type="match status" value="1"/>
</dbReference>
<dbReference type="GO" id="GO:0005524">
    <property type="term" value="F:ATP binding"/>
    <property type="evidence" value="ECO:0007669"/>
    <property type="project" value="UniProtKB-KW"/>
</dbReference>
<dbReference type="InterPro" id="IPR036890">
    <property type="entry name" value="HATPase_C_sf"/>
</dbReference>
<dbReference type="Pfam" id="PF02518">
    <property type="entry name" value="HATPase_c"/>
    <property type="match status" value="1"/>
</dbReference>
<dbReference type="Gene3D" id="3.40.50.2300">
    <property type="match status" value="1"/>
</dbReference>
<dbReference type="CDD" id="cd17546">
    <property type="entry name" value="REC_hyHK_CKI1_RcsC-like"/>
    <property type="match status" value="1"/>
</dbReference>
<evidence type="ECO:0000256" key="5">
    <source>
        <dbReference type="PROSITE-ProRule" id="PRU00169"/>
    </source>
</evidence>
<accession>A0ABZ0RFV6</accession>
<dbReference type="PROSITE" id="PS50112">
    <property type="entry name" value="PAS"/>
    <property type="match status" value="1"/>
</dbReference>
<evidence type="ECO:0000313" key="11">
    <source>
        <dbReference type="EMBL" id="WPJ93968.1"/>
    </source>
</evidence>
<dbReference type="SUPFAM" id="SSF55874">
    <property type="entry name" value="ATPase domain of HSP90 chaperone/DNA topoisomerase II/histidine kinase"/>
    <property type="match status" value="1"/>
</dbReference>
<dbReference type="NCBIfam" id="TIGR00229">
    <property type="entry name" value="sensory_box"/>
    <property type="match status" value="2"/>
</dbReference>
<feature type="modified residue" description="4-aspartylphosphate" evidence="5">
    <location>
        <position position="960"/>
    </location>
</feature>
<dbReference type="RefSeq" id="WP_319830934.1">
    <property type="nucleotide sequence ID" value="NZ_CP138858.1"/>
</dbReference>
<feature type="transmembrane region" description="Helical" evidence="6">
    <location>
        <begin position="344"/>
        <end position="367"/>
    </location>
</feature>
<dbReference type="EMBL" id="CP138858">
    <property type="protein sequence ID" value="WPJ93968.1"/>
    <property type="molecule type" value="Genomic_DNA"/>
</dbReference>
<dbReference type="SMART" id="SM00388">
    <property type="entry name" value="HisKA"/>
    <property type="match status" value="1"/>
</dbReference>
<evidence type="ECO:0000256" key="1">
    <source>
        <dbReference type="ARBA" id="ARBA00000085"/>
    </source>
</evidence>
<dbReference type="Gene3D" id="1.10.287.130">
    <property type="match status" value="1"/>
</dbReference>
<dbReference type="InterPro" id="IPR036097">
    <property type="entry name" value="HisK_dim/P_sf"/>
</dbReference>
<dbReference type="SUPFAM" id="SSF47384">
    <property type="entry name" value="Homodimeric domain of signal transducing histidine kinase"/>
    <property type="match status" value="1"/>
</dbReference>
<dbReference type="Pfam" id="PF00072">
    <property type="entry name" value="Response_reg"/>
    <property type="match status" value="1"/>
</dbReference>
<dbReference type="Pfam" id="PF00512">
    <property type="entry name" value="HisKA"/>
    <property type="match status" value="1"/>
</dbReference>
<dbReference type="PROSITE" id="PS50110">
    <property type="entry name" value="RESPONSE_REGULATORY"/>
    <property type="match status" value="1"/>
</dbReference>
<dbReference type="CDD" id="cd00130">
    <property type="entry name" value="PAS"/>
    <property type="match status" value="2"/>
</dbReference>
<evidence type="ECO:0000259" key="7">
    <source>
        <dbReference type="PROSITE" id="PS50109"/>
    </source>
</evidence>
<dbReference type="Pfam" id="PF13426">
    <property type="entry name" value="PAS_9"/>
    <property type="match status" value="1"/>
</dbReference>
<dbReference type="PROSITE" id="PS50113">
    <property type="entry name" value="PAC"/>
    <property type="match status" value="1"/>
</dbReference>
<reference evidence="11 12" key="1">
    <citation type="submission" date="2023-11" db="EMBL/GenBank/DDBJ databases">
        <title>Coraliomargarita sp. nov., isolated from marine algae.</title>
        <authorList>
            <person name="Lee J.K."/>
            <person name="Baek J.H."/>
            <person name="Kim J.M."/>
            <person name="Choi D.G."/>
            <person name="Jeon C.O."/>
        </authorList>
    </citation>
    <scope>NUCLEOTIDE SEQUENCE [LARGE SCALE GENOMIC DNA]</scope>
    <source>
        <strain evidence="11 12">J2-16</strain>
    </source>
</reference>
<evidence type="ECO:0000256" key="3">
    <source>
        <dbReference type="ARBA" id="ARBA00022553"/>
    </source>
</evidence>
<feature type="domain" description="PAC" evidence="10">
    <location>
        <begin position="579"/>
        <end position="632"/>
    </location>
</feature>
<dbReference type="Gene3D" id="3.30.565.10">
    <property type="entry name" value="Histidine kinase-like ATPase, C-terminal domain"/>
    <property type="match status" value="1"/>
</dbReference>
<keyword evidence="6" id="KW-1133">Transmembrane helix</keyword>
<comment type="catalytic activity">
    <reaction evidence="1">
        <text>ATP + protein L-histidine = ADP + protein N-phospho-L-histidine.</text>
        <dbReference type="EC" id="2.7.13.3"/>
    </reaction>
</comment>
<keyword evidence="3 5" id="KW-0597">Phosphoprotein</keyword>
<dbReference type="SUPFAM" id="SSF52172">
    <property type="entry name" value="CheY-like"/>
    <property type="match status" value="1"/>
</dbReference>
<dbReference type="InterPro" id="IPR003594">
    <property type="entry name" value="HATPase_dom"/>
</dbReference>
<feature type="domain" description="Histidine kinase" evidence="7">
    <location>
        <begin position="650"/>
        <end position="876"/>
    </location>
</feature>